<feature type="region of interest" description="Disordered" evidence="1">
    <location>
        <begin position="123"/>
        <end position="152"/>
    </location>
</feature>
<gene>
    <name evidence="2" type="ORF">BV898_17876</name>
</gene>
<feature type="compositionally biased region" description="Polar residues" evidence="1">
    <location>
        <begin position="91"/>
        <end position="103"/>
    </location>
</feature>
<reference evidence="3" key="1">
    <citation type="submission" date="2017-01" db="EMBL/GenBank/DDBJ databases">
        <title>Comparative genomics of anhydrobiosis in the tardigrade Hypsibius dujardini.</title>
        <authorList>
            <person name="Yoshida Y."/>
            <person name="Koutsovoulos G."/>
            <person name="Laetsch D."/>
            <person name="Stevens L."/>
            <person name="Kumar S."/>
            <person name="Horikawa D."/>
            <person name="Ishino K."/>
            <person name="Komine S."/>
            <person name="Tomita M."/>
            <person name="Blaxter M."/>
            <person name="Arakawa K."/>
        </authorList>
    </citation>
    <scope>NUCLEOTIDE SEQUENCE [LARGE SCALE GENOMIC DNA]</scope>
    <source>
        <strain evidence="3">Z151</strain>
    </source>
</reference>
<proteinExistence type="predicted"/>
<dbReference type="GO" id="GO:0006275">
    <property type="term" value="P:regulation of DNA replication"/>
    <property type="evidence" value="ECO:0007669"/>
    <property type="project" value="InterPro"/>
</dbReference>
<keyword evidence="3" id="KW-1185">Reference proteome</keyword>
<evidence type="ECO:0000313" key="3">
    <source>
        <dbReference type="Proteomes" id="UP000192578"/>
    </source>
</evidence>
<accession>A0A9X6RMG3</accession>
<evidence type="ECO:0000256" key="1">
    <source>
        <dbReference type="SAM" id="MobiDB-lite"/>
    </source>
</evidence>
<feature type="region of interest" description="Disordered" evidence="1">
    <location>
        <begin position="1"/>
        <end position="29"/>
    </location>
</feature>
<sequence>MLARRPLQALPLTGGHSRELNVTPKSAKDPNVMLKTPLDAGKPRKIALMKNMAPNVAVQQSRTLYSRREMRETPPSGMTVKKPASKLRSTKIVQQPQQPTTSGLPFAIFEDAPVAVMKKKSADENAENIRPSAEAAVGRDNNGGGQKRQRKALSPIGPLVLQEEPMSLTVDEQIGWMTAKPGKESPLYWKVLAEERRLALMEALEENKKLHAALKVLKTNFSDVEAVAGQAEYFARVVSNMLDKDAVVSHECEVQTDINSLDFEEAALHSSPYLL</sequence>
<dbReference type="AlphaFoldDB" id="A0A9X6RMG3"/>
<name>A0A9X6RMG3_HYPEX</name>
<evidence type="ECO:0000313" key="2">
    <source>
        <dbReference type="EMBL" id="OWA53448.1"/>
    </source>
</evidence>
<protein>
    <recommendedName>
        <fullName evidence="4">Geminin</fullName>
    </recommendedName>
</protein>
<dbReference type="InterPro" id="IPR022786">
    <property type="entry name" value="Geminin/Multicilin"/>
</dbReference>
<dbReference type="Pfam" id="PF07412">
    <property type="entry name" value="Geminin"/>
    <property type="match status" value="1"/>
</dbReference>
<evidence type="ECO:0008006" key="4">
    <source>
        <dbReference type="Google" id="ProtNLM"/>
    </source>
</evidence>
<dbReference type="Gene3D" id="1.20.5.1180">
    <property type="entry name" value="Geminin coiled-coil domain"/>
    <property type="match status" value="1"/>
</dbReference>
<dbReference type="EMBL" id="MTYJ01000322">
    <property type="protein sequence ID" value="OWA53448.1"/>
    <property type="molecule type" value="Genomic_DNA"/>
</dbReference>
<organism evidence="2 3">
    <name type="scientific">Hypsibius exemplaris</name>
    <name type="common">Freshwater tardigrade</name>
    <dbReference type="NCBI Taxonomy" id="2072580"/>
    <lineage>
        <taxon>Eukaryota</taxon>
        <taxon>Metazoa</taxon>
        <taxon>Ecdysozoa</taxon>
        <taxon>Tardigrada</taxon>
        <taxon>Eutardigrada</taxon>
        <taxon>Parachela</taxon>
        <taxon>Hypsibioidea</taxon>
        <taxon>Hypsibiidae</taxon>
        <taxon>Hypsibius</taxon>
    </lineage>
</organism>
<dbReference type="SUPFAM" id="SSF111469">
    <property type="entry name" value="Geminin coiled-coil domain"/>
    <property type="match status" value="1"/>
</dbReference>
<feature type="region of interest" description="Disordered" evidence="1">
    <location>
        <begin position="70"/>
        <end position="104"/>
    </location>
</feature>
<dbReference type="Proteomes" id="UP000192578">
    <property type="component" value="Unassembled WGS sequence"/>
</dbReference>
<comment type="caution">
    <text evidence="2">The sequence shown here is derived from an EMBL/GenBank/DDBJ whole genome shotgun (WGS) entry which is preliminary data.</text>
</comment>